<dbReference type="OrthoDB" id="6284148at2759"/>
<feature type="region of interest" description="Disordered" evidence="1">
    <location>
        <begin position="1"/>
        <end position="39"/>
    </location>
</feature>
<dbReference type="PANTHER" id="PTHR37932">
    <property type="entry name" value="SMALL LYSINE-RICH PROTEIN 1"/>
    <property type="match status" value="1"/>
</dbReference>
<feature type="region of interest" description="Disordered" evidence="1">
    <location>
        <begin position="65"/>
        <end position="90"/>
    </location>
</feature>
<feature type="compositionally biased region" description="Basic residues" evidence="1">
    <location>
        <begin position="14"/>
        <end position="33"/>
    </location>
</feature>
<dbReference type="Proteomes" id="UP000593567">
    <property type="component" value="Unassembled WGS sequence"/>
</dbReference>
<feature type="compositionally biased region" description="Basic residues" evidence="1">
    <location>
        <begin position="75"/>
        <end position="90"/>
    </location>
</feature>
<sequence length="90" mass="9646">MPNLPKSRNASAKSAKKGKKSSGGRKSSAKKNKVAPQTLSTIDILSPAAMENLYYIAHNSPDALTMRGFGYTGPKVKKKKGGKKGKKKKK</sequence>
<gene>
    <name evidence="2" type="ORF">EB796_003977</name>
</gene>
<comment type="caution">
    <text evidence="2">The sequence shown here is derived from an EMBL/GenBank/DDBJ whole genome shotgun (WGS) entry which is preliminary data.</text>
</comment>
<keyword evidence="3" id="KW-1185">Reference proteome</keyword>
<accession>A0A7J7KHG9</accession>
<dbReference type="EMBL" id="VXIV02000527">
    <property type="protein sequence ID" value="KAF6037715.1"/>
    <property type="molecule type" value="Genomic_DNA"/>
</dbReference>
<feature type="compositionally biased region" description="Low complexity" evidence="1">
    <location>
        <begin position="1"/>
        <end position="13"/>
    </location>
</feature>
<organism evidence="2 3">
    <name type="scientific">Bugula neritina</name>
    <name type="common">Brown bryozoan</name>
    <name type="synonym">Sertularia neritina</name>
    <dbReference type="NCBI Taxonomy" id="10212"/>
    <lineage>
        <taxon>Eukaryota</taxon>
        <taxon>Metazoa</taxon>
        <taxon>Spiralia</taxon>
        <taxon>Lophotrochozoa</taxon>
        <taxon>Bryozoa</taxon>
        <taxon>Gymnolaemata</taxon>
        <taxon>Cheilostomatida</taxon>
        <taxon>Flustrina</taxon>
        <taxon>Buguloidea</taxon>
        <taxon>Bugulidae</taxon>
        <taxon>Bugula</taxon>
    </lineage>
</organism>
<protein>
    <submittedName>
        <fullName evidence="2">Uncharacterized protein</fullName>
    </submittedName>
</protein>
<evidence type="ECO:0000313" key="3">
    <source>
        <dbReference type="Proteomes" id="UP000593567"/>
    </source>
</evidence>
<dbReference type="PANTHER" id="PTHR37932:SF1">
    <property type="entry name" value="SMALL LYSINE-RICH PROTEIN 1"/>
    <property type="match status" value="1"/>
</dbReference>
<evidence type="ECO:0000313" key="2">
    <source>
        <dbReference type="EMBL" id="KAF6037715.1"/>
    </source>
</evidence>
<dbReference type="InterPro" id="IPR037760">
    <property type="entry name" value="SMKR1"/>
</dbReference>
<dbReference type="AlphaFoldDB" id="A0A7J7KHG9"/>
<proteinExistence type="predicted"/>
<evidence type="ECO:0000256" key="1">
    <source>
        <dbReference type="SAM" id="MobiDB-lite"/>
    </source>
</evidence>
<reference evidence="2" key="1">
    <citation type="submission" date="2020-06" db="EMBL/GenBank/DDBJ databases">
        <title>Draft genome of Bugula neritina, a colonial animal packing powerful symbionts and potential medicines.</title>
        <authorList>
            <person name="Rayko M."/>
        </authorList>
    </citation>
    <scope>NUCLEOTIDE SEQUENCE [LARGE SCALE GENOMIC DNA]</scope>
    <source>
        <strain evidence="2">Kwan_BN1</strain>
    </source>
</reference>
<name>A0A7J7KHG9_BUGNE</name>